<dbReference type="InterPro" id="IPR013786">
    <property type="entry name" value="AcylCoA_DH/ox_N"/>
</dbReference>
<organism evidence="7 8">
    <name type="scientific">Pseudocohnilembus persalinus</name>
    <name type="common">Ciliate</name>
    <dbReference type="NCBI Taxonomy" id="266149"/>
    <lineage>
        <taxon>Eukaryota</taxon>
        <taxon>Sar</taxon>
        <taxon>Alveolata</taxon>
        <taxon>Ciliophora</taxon>
        <taxon>Intramacronucleata</taxon>
        <taxon>Oligohymenophorea</taxon>
        <taxon>Scuticociliatia</taxon>
        <taxon>Philasterida</taxon>
        <taxon>Pseudocohnilembidae</taxon>
        <taxon>Pseudocohnilembus</taxon>
    </lineage>
</organism>
<dbReference type="SUPFAM" id="SSF56645">
    <property type="entry name" value="Acyl-CoA dehydrogenase NM domain-like"/>
    <property type="match status" value="1"/>
</dbReference>
<keyword evidence="3" id="KW-0285">Flavoprotein</keyword>
<keyword evidence="8" id="KW-1185">Reference proteome</keyword>
<dbReference type="Gene3D" id="1.10.540.10">
    <property type="entry name" value="Acyl-CoA dehydrogenase/oxidase, N-terminal domain"/>
    <property type="match status" value="1"/>
</dbReference>
<keyword evidence="5" id="KW-0560">Oxidoreductase</keyword>
<dbReference type="SMART" id="SM01117">
    <property type="entry name" value="Cyt-b5"/>
    <property type="match status" value="1"/>
</dbReference>
<dbReference type="Pfam" id="PF02771">
    <property type="entry name" value="Acyl-CoA_dh_N"/>
    <property type="match status" value="1"/>
</dbReference>
<dbReference type="SUPFAM" id="SSF55856">
    <property type="entry name" value="Cytochrome b5-like heme/steroid binding domain"/>
    <property type="match status" value="1"/>
</dbReference>
<dbReference type="InterPro" id="IPR009075">
    <property type="entry name" value="AcylCo_DH/oxidase_C"/>
</dbReference>
<dbReference type="Pfam" id="PF00441">
    <property type="entry name" value="Acyl-CoA_dh_1"/>
    <property type="match status" value="1"/>
</dbReference>
<dbReference type="InterPro" id="IPR006091">
    <property type="entry name" value="Acyl-CoA_Oxase/DH_mid-dom"/>
</dbReference>
<evidence type="ECO:0000313" key="7">
    <source>
        <dbReference type="EMBL" id="KRX03469.1"/>
    </source>
</evidence>
<dbReference type="Pfam" id="PF02770">
    <property type="entry name" value="Acyl-CoA_dh_M"/>
    <property type="match status" value="1"/>
</dbReference>
<dbReference type="GO" id="GO:0003995">
    <property type="term" value="F:acyl-CoA dehydrogenase activity"/>
    <property type="evidence" value="ECO:0007669"/>
    <property type="project" value="TreeGrafter"/>
</dbReference>
<dbReference type="GO" id="GO:0050660">
    <property type="term" value="F:flavin adenine dinucleotide binding"/>
    <property type="evidence" value="ECO:0007669"/>
    <property type="project" value="InterPro"/>
</dbReference>
<dbReference type="InterPro" id="IPR050741">
    <property type="entry name" value="Acyl-CoA_dehydrogenase"/>
</dbReference>
<proteinExistence type="inferred from homology"/>
<evidence type="ECO:0000256" key="4">
    <source>
        <dbReference type="ARBA" id="ARBA00022827"/>
    </source>
</evidence>
<keyword evidence="4" id="KW-0274">FAD</keyword>
<dbReference type="OMA" id="LAYQTMH"/>
<dbReference type="GO" id="GO:0033539">
    <property type="term" value="P:fatty acid beta-oxidation using acyl-CoA dehydrogenase"/>
    <property type="evidence" value="ECO:0007669"/>
    <property type="project" value="TreeGrafter"/>
</dbReference>
<dbReference type="PROSITE" id="PS50255">
    <property type="entry name" value="CYTOCHROME_B5_2"/>
    <property type="match status" value="1"/>
</dbReference>
<name>A0A0V0QMM4_PSEPJ</name>
<feature type="domain" description="Cytochrome b5 heme-binding" evidence="6">
    <location>
        <begin position="2"/>
        <end position="78"/>
    </location>
</feature>
<evidence type="ECO:0000256" key="3">
    <source>
        <dbReference type="ARBA" id="ARBA00022630"/>
    </source>
</evidence>
<comment type="cofactor">
    <cofactor evidence="1">
        <name>FAD</name>
        <dbReference type="ChEBI" id="CHEBI:57692"/>
    </cofactor>
</comment>
<dbReference type="InParanoid" id="A0A0V0QMM4"/>
<gene>
    <name evidence="7" type="ORF">PPERSA_02848</name>
</gene>
<accession>A0A0V0QMM4</accession>
<dbReference type="InterPro" id="IPR001199">
    <property type="entry name" value="Cyt_B5-like_heme/steroid-bd"/>
</dbReference>
<dbReference type="PANTHER" id="PTHR48083">
    <property type="entry name" value="MEDIUM-CHAIN SPECIFIC ACYL-COA DEHYDROGENASE, MITOCHONDRIAL-RELATED"/>
    <property type="match status" value="1"/>
</dbReference>
<dbReference type="SUPFAM" id="SSF47203">
    <property type="entry name" value="Acyl-CoA dehydrogenase C-terminal domain-like"/>
    <property type="match status" value="1"/>
</dbReference>
<dbReference type="AlphaFoldDB" id="A0A0V0QMM4"/>
<reference evidence="7 8" key="1">
    <citation type="journal article" date="2015" name="Sci. Rep.">
        <title>Genome of the facultative scuticociliatosis pathogen Pseudocohnilembus persalinus provides insight into its virulence through horizontal gene transfer.</title>
        <authorList>
            <person name="Xiong J."/>
            <person name="Wang G."/>
            <person name="Cheng J."/>
            <person name="Tian M."/>
            <person name="Pan X."/>
            <person name="Warren A."/>
            <person name="Jiang C."/>
            <person name="Yuan D."/>
            <person name="Miao W."/>
        </authorList>
    </citation>
    <scope>NUCLEOTIDE SEQUENCE [LARGE SCALE GENOMIC DNA]</scope>
    <source>
        <strain evidence="7">36N120E</strain>
    </source>
</reference>
<dbReference type="InterPro" id="IPR036250">
    <property type="entry name" value="AcylCo_DH-like_C"/>
</dbReference>
<dbReference type="Proteomes" id="UP000054937">
    <property type="component" value="Unassembled WGS sequence"/>
</dbReference>
<comment type="caution">
    <text evidence="7">The sequence shown here is derived from an EMBL/GenBank/DDBJ whole genome shotgun (WGS) entry which is preliminary data.</text>
</comment>
<dbReference type="Gene3D" id="1.20.140.10">
    <property type="entry name" value="Butyryl-CoA Dehydrogenase, subunit A, domain 3"/>
    <property type="match status" value="1"/>
</dbReference>
<evidence type="ECO:0000313" key="8">
    <source>
        <dbReference type="Proteomes" id="UP000054937"/>
    </source>
</evidence>
<evidence type="ECO:0000256" key="5">
    <source>
        <dbReference type="ARBA" id="ARBA00023002"/>
    </source>
</evidence>
<sequence>MSGSYSQEDVAKHNQYGDLWVIIDNSVYDLSKFADLHPAGRNVLKDYAGQDVTELFKQFHSDSILHKYHEKLCIGTLSDPKPNKVVPIRELAVNANKLFIGDGIPYGDPNWVQGWNNPYYNDSHRKLRIKAREFYQTEVAPFMDQWDMKKVLPKELFKKIADTGLIKFAMGKWQDKYFPEKKYMGIEIENPDYFHEMILTEETIKYGSIGLAWGIATSTIGLPPIFNHGTDFLQDKYVKQVLNGEKMIALAITEPWAGSDVANLQTTAVLSDDEKYYTVNGMKKFITTGEYADAFTVAVRTGGEGFFGVSLLVIDRNMPGVKTRKMNMGGVWGSGTAFIIFENVKVPAEQLVGDEGLGFMYIMQNFNHERFTLSCKCQAASRLVYEEAFKYAHLRKTFGKRLIDQPVIRQKLANMIKEIESLQAYNELIAYNMNKKDRRLEKTIASAIAIAKSQGVVIFEKMCSEAVQIVGGNGYQRGSVASKIERYYRETKSLTLGGGTPEIMFDMAIRQASKMYPKPKI</sequence>
<evidence type="ECO:0000256" key="2">
    <source>
        <dbReference type="ARBA" id="ARBA00009347"/>
    </source>
</evidence>
<dbReference type="PANTHER" id="PTHR48083:SF28">
    <property type="entry name" value="ACYL-COA DEHYDROGENASE FAMILY PROTEIN (AFU_ORTHOLOGUE AFUA_6G10880)-RELATED"/>
    <property type="match status" value="1"/>
</dbReference>
<dbReference type="InterPro" id="IPR009100">
    <property type="entry name" value="AcylCoA_DH/oxidase_NM_dom_sf"/>
</dbReference>
<dbReference type="GO" id="GO:0005737">
    <property type="term" value="C:cytoplasm"/>
    <property type="evidence" value="ECO:0007669"/>
    <property type="project" value="TreeGrafter"/>
</dbReference>
<dbReference type="InterPro" id="IPR046373">
    <property type="entry name" value="Acyl-CoA_Oxase/DH_mid-dom_sf"/>
</dbReference>
<dbReference type="EMBL" id="LDAU01000131">
    <property type="protein sequence ID" value="KRX03469.1"/>
    <property type="molecule type" value="Genomic_DNA"/>
</dbReference>
<dbReference type="Gene3D" id="2.40.110.10">
    <property type="entry name" value="Butyryl-CoA Dehydrogenase, subunit A, domain 2"/>
    <property type="match status" value="1"/>
</dbReference>
<protein>
    <submittedName>
        <fullName evidence="7">Cytochrome b5-like heme/steroid binding domain</fullName>
    </submittedName>
</protein>
<dbReference type="OrthoDB" id="260519at2759"/>
<evidence type="ECO:0000256" key="1">
    <source>
        <dbReference type="ARBA" id="ARBA00001974"/>
    </source>
</evidence>
<comment type="similarity">
    <text evidence="2">Belongs to the acyl-CoA dehydrogenase family.</text>
</comment>
<dbReference type="Pfam" id="PF00173">
    <property type="entry name" value="Cyt-b5"/>
    <property type="match status" value="1"/>
</dbReference>
<dbReference type="InterPro" id="IPR036400">
    <property type="entry name" value="Cyt_B5-like_heme/steroid_sf"/>
</dbReference>
<evidence type="ECO:0000259" key="6">
    <source>
        <dbReference type="PROSITE" id="PS50255"/>
    </source>
</evidence>
<dbReference type="Gene3D" id="3.10.120.10">
    <property type="entry name" value="Cytochrome b5-like heme/steroid binding domain"/>
    <property type="match status" value="1"/>
</dbReference>
<dbReference type="InterPro" id="IPR037069">
    <property type="entry name" value="AcylCoA_DH/ox_N_sf"/>
</dbReference>